<evidence type="ECO:0000313" key="2">
    <source>
        <dbReference type="Proteomes" id="UP001177670"/>
    </source>
</evidence>
<organism evidence="1 2">
    <name type="scientific">Melipona bicolor</name>
    <dbReference type="NCBI Taxonomy" id="60889"/>
    <lineage>
        <taxon>Eukaryota</taxon>
        <taxon>Metazoa</taxon>
        <taxon>Ecdysozoa</taxon>
        <taxon>Arthropoda</taxon>
        <taxon>Hexapoda</taxon>
        <taxon>Insecta</taxon>
        <taxon>Pterygota</taxon>
        <taxon>Neoptera</taxon>
        <taxon>Endopterygota</taxon>
        <taxon>Hymenoptera</taxon>
        <taxon>Apocrita</taxon>
        <taxon>Aculeata</taxon>
        <taxon>Apoidea</taxon>
        <taxon>Anthophila</taxon>
        <taxon>Apidae</taxon>
        <taxon>Melipona</taxon>
    </lineage>
</organism>
<gene>
    <name evidence="1" type="ORF">K0M31_001891</name>
</gene>
<dbReference type="AlphaFoldDB" id="A0AA40GH77"/>
<comment type="caution">
    <text evidence="1">The sequence shown here is derived from an EMBL/GenBank/DDBJ whole genome shotgun (WGS) entry which is preliminary data.</text>
</comment>
<name>A0AA40GH77_9HYME</name>
<proteinExistence type="predicted"/>
<dbReference type="Proteomes" id="UP001177670">
    <property type="component" value="Unassembled WGS sequence"/>
</dbReference>
<sequence>MCLQKSIHQGIAFDIELVFLPNMYTIRRNSLTNCTEEFKQEFSWYGIASDGSKVAKPSSA</sequence>
<keyword evidence="2" id="KW-1185">Reference proteome</keyword>
<reference evidence="1" key="1">
    <citation type="submission" date="2021-10" db="EMBL/GenBank/DDBJ databases">
        <title>Melipona bicolor Genome sequencing and assembly.</title>
        <authorList>
            <person name="Araujo N.S."/>
            <person name="Arias M.C."/>
        </authorList>
    </citation>
    <scope>NUCLEOTIDE SEQUENCE</scope>
    <source>
        <strain evidence="1">USP_2M_L1-L4_2017</strain>
        <tissue evidence="1">Whole body</tissue>
    </source>
</reference>
<evidence type="ECO:0000313" key="1">
    <source>
        <dbReference type="EMBL" id="KAK1137379.1"/>
    </source>
</evidence>
<dbReference type="EMBL" id="JAHYIQ010000001">
    <property type="protein sequence ID" value="KAK1137379.1"/>
    <property type="molecule type" value="Genomic_DNA"/>
</dbReference>
<accession>A0AA40GH77</accession>
<protein>
    <submittedName>
        <fullName evidence="1">Uncharacterized protein</fullName>
    </submittedName>
</protein>